<dbReference type="GO" id="GO:0004781">
    <property type="term" value="F:sulfate adenylyltransferase (ATP) activity"/>
    <property type="evidence" value="ECO:0007669"/>
    <property type="project" value="UniProtKB-EC"/>
</dbReference>
<dbReference type="InterPro" id="IPR014729">
    <property type="entry name" value="Rossmann-like_a/b/a_fold"/>
</dbReference>
<dbReference type="InterPro" id="IPR025980">
    <property type="entry name" value="ATP-Sase_PUA-like_dom"/>
</dbReference>
<name>X1AKD0_9ZZZZ</name>
<evidence type="ECO:0000259" key="11">
    <source>
        <dbReference type="Pfam" id="PF14306"/>
    </source>
</evidence>
<sequence length="332" mass="38149">RCARECIDIAYGFFTPLEGFMGREDVDAVCEKMTLRDGTLWPIPIVLDVKDEQIQAKKIKEGDTILLTYSDSALAILEVEQIFRFDKIKMAKAVLGTTDEKHPGVRMLNGWENTFMGGKITLVNPPRFQPPFDKFWYTPRQLREKIAEKGWKRVVAHQTRNVPHSGHEWLMKGAWFSANGELPVEKLKTGILVNCIIGPKRMGDYIDEAIALCHHKLCEARYFRDDIHLVSIALWDMRYAGPKEAIFHAILRTNLGCTHHMFGRDHAGVGSYYDPYDAHRIFDQISEEKLSIKPVRILEWWYCPVCGEVTYSGLCAHSKERQKFSGTLIRSM</sequence>
<dbReference type="PANTHER" id="PTHR43509:SF1">
    <property type="entry name" value="SULFATE ADENYLYLTRANSFERASE"/>
    <property type="match status" value="1"/>
</dbReference>
<dbReference type="NCBIfam" id="TIGR00339">
    <property type="entry name" value="sopT"/>
    <property type="match status" value="1"/>
</dbReference>
<protein>
    <recommendedName>
        <fullName evidence="2">sulfate adenylyltransferase</fullName>
        <ecNumber evidence="2">2.7.7.4</ecNumber>
    </recommendedName>
    <alternativeName>
        <fullName evidence="9">ATP-sulfurylase</fullName>
    </alternativeName>
    <alternativeName>
        <fullName evidence="7">Sulfate adenylate transferase</fullName>
    </alternativeName>
</protein>
<keyword evidence="4" id="KW-0548">Nucleotidyltransferase</keyword>
<dbReference type="InterPro" id="IPR024951">
    <property type="entry name" value="Sulfurylase_cat_dom"/>
</dbReference>
<evidence type="ECO:0000256" key="6">
    <source>
        <dbReference type="ARBA" id="ARBA00022840"/>
    </source>
</evidence>
<feature type="domain" description="Sulphate adenylyltransferase catalytic" evidence="10">
    <location>
        <begin position="134"/>
        <end position="332"/>
    </location>
</feature>
<evidence type="ECO:0000313" key="12">
    <source>
        <dbReference type="EMBL" id="GAG60461.1"/>
    </source>
</evidence>
<evidence type="ECO:0000259" key="10">
    <source>
        <dbReference type="Pfam" id="PF01747"/>
    </source>
</evidence>
<accession>X1AKD0</accession>
<evidence type="ECO:0000256" key="5">
    <source>
        <dbReference type="ARBA" id="ARBA00022741"/>
    </source>
</evidence>
<dbReference type="Gene3D" id="3.10.400.10">
    <property type="entry name" value="Sulfate adenylyltransferase"/>
    <property type="match status" value="1"/>
</dbReference>
<evidence type="ECO:0000256" key="2">
    <source>
        <dbReference type="ARBA" id="ARBA00012391"/>
    </source>
</evidence>
<dbReference type="GO" id="GO:0000103">
    <property type="term" value="P:sulfate assimilation"/>
    <property type="evidence" value="ECO:0007669"/>
    <property type="project" value="InterPro"/>
</dbReference>
<dbReference type="InterPro" id="IPR015947">
    <property type="entry name" value="PUA-like_sf"/>
</dbReference>
<reference evidence="12" key="1">
    <citation type="journal article" date="2014" name="Front. Microbiol.">
        <title>High frequency of phylogenetically diverse reductive dehalogenase-homologous genes in deep subseafloor sedimentary metagenomes.</title>
        <authorList>
            <person name="Kawai M."/>
            <person name="Futagami T."/>
            <person name="Toyoda A."/>
            <person name="Takaki Y."/>
            <person name="Nishi S."/>
            <person name="Hori S."/>
            <person name="Arai W."/>
            <person name="Tsubouchi T."/>
            <person name="Morono Y."/>
            <person name="Uchiyama I."/>
            <person name="Ito T."/>
            <person name="Fujiyama A."/>
            <person name="Inagaki F."/>
            <person name="Takami H."/>
        </authorList>
    </citation>
    <scope>NUCLEOTIDE SEQUENCE</scope>
    <source>
        <strain evidence="12">Expedition CK06-06</strain>
    </source>
</reference>
<organism evidence="12">
    <name type="scientific">marine sediment metagenome</name>
    <dbReference type="NCBI Taxonomy" id="412755"/>
    <lineage>
        <taxon>unclassified sequences</taxon>
        <taxon>metagenomes</taxon>
        <taxon>ecological metagenomes</taxon>
    </lineage>
</organism>
<proteinExistence type="inferred from homology"/>
<keyword evidence="3" id="KW-0808">Transferase</keyword>
<dbReference type="EMBL" id="BART01003721">
    <property type="protein sequence ID" value="GAG60461.1"/>
    <property type="molecule type" value="Genomic_DNA"/>
</dbReference>
<dbReference type="Gene3D" id="3.40.50.620">
    <property type="entry name" value="HUPs"/>
    <property type="match status" value="1"/>
</dbReference>
<feature type="domain" description="ATP-sulfurylase PUA-like" evidence="11">
    <location>
        <begin position="4"/>
        <end position="124"/>
    </location>
</feature>
<evidence type="ECO:0000256" key="7">
    <source>
        <dbReference type="ARBA" id="ARBA00031812"/>
    </source>
</evidence>
<dbReference type="CDD" id="cd00517">
    <property type="entry name" value="ATPS"/>
    <property type="match status" value="1"/>
</dbReference>
<comment type="pathway">
    <text evidence="1">Sulfur metabolism; hydrogen sulfide biosynthesis; sulfite from sulfate: step 1/3.</text>
</comment>
<dbReference type="InterPro" id="IPR002650">
    <property type="entry name" value="Sulphate_adenylyltransferase"/>
</dbReference>
<dbReference type="Pfam" id="PF01747">
    <property type="entry name" value="ATP-sulfurylase"/>
    <property type="match status" value="1"/>
</dbReference>
<dbReference type="EC" id="2.7.7.4" evidence="2"/>
<evidence type="ECO:0000256" key="3">
    <source>
        <dbReference type="ARBA" id="ARBA00022679"/>
    </source>
</evidence>
<feature type="non-terminal residue" evidence="12">
    <location>
        <position position="1"/>
    </location>
</feature>
<feature type="non-terminal residue" evidence="12">
    <location>
        <position position="332"/>
    </location>
</feature>
<dbReference type="SUPFAM" id="SSF52374">
    <property type="entry name" value="Nucleotidylyl transferase"/>
    <property type="match status" value="1"/>
</dbReference>
<evidence type="ECO:0000256" key="9">
    <source>
        <dbReference type="ARBA" id="ARBA00041598"/>
    </source>
</evidence>
<evidence type="ECO:0000256" key="8">
    <source>
        <dbReference type="ARBA" id="ARBA00037980"/>
    </source>
</evidence>
<dbReference type="Pfam" id="PF14306">
    <property type="entry name" value="PUA_2"/>
    <property type="match status" value="1"/>
</dbReference>
<dbReference type="PANTHER" id="PTHR43509">
    <property type="match status" value="1"/>
</dbReference>
<dbReference type="AlphaFoldDB" id="X1AKD0"/>
<dbReference type="NCBIfam" id="NF003166">
    <property type="entry name" value="PRK04149.1"/>
    <property type="match status" value="1"/>
</dbReference>
<evidence type="ECO:0000256" key="4">
    <source>
        <dbReference type="ARBA" id="ARBA00022695"/>
    </source>
</evidence>
<comment type="caution">
    <text evidence="12">The sequence shown here is derived from an EMBL/GenBank/DDBJ whole genome shotgun (WGS) entry which is preliminary data.</text>
</comment>
<keyword evidence="5" id="KW-0547">Nucleotide-binding</keyword>
<comment type="similarity">
    <text evidence="8">Belongs to the sulfate adenylyltransferase family.</text>
</comment>
<keyword evidence="6" id="KW-0067">ATP-binding</keyword>
<dbReference type="GO" id="GO:0005524">
    <property type="term" value="F:ATP binding"/>
    <property type="evidence" value="ECO:0007669"/>
    <property type="project" value="UniProtKB-KW"/>
</dbReference>
<gene>
    <name evidence="12" type="ORF">S01H4_09978</name>
</gene>
<evidence type="ECO:0000256" key="1">
    <source>
        <dbReference type="ARBA" id="ARBA00005048"/>
    </source>
</evidence>
<dbReference type="SUPFAM" id="SSF88697">
    <property type="entry name" value="PUA domain-like"/>
    <property type="match status" value="1"/>
</dbReference>